<keyword evidence="3" id="KW-1185">Reference proteome</keyword>
<sequence>MRDSLKFLCELPIYQEEQPYQLVGYPDQEATPQGENCVFEAKEIDVRNAREHPVTLQTHGFAFFQFKSGCELAARHFETVGGDNSILTKYLDETVEFVRKMFKPVDVICFDWRLRRRDPTTGPGIPPRDLKDIRNYALPSGDVVHCDYSADGGFDRLKIQLLPDELAEYMKKGRKGMIVNVWRPLNKVVCNAPLLFCDRRTVPKEDLVEVDKVLPDKVEKSYFLYHRDYHQWYTLVGHRCDEAVVFPTWKSDDMGEDFASCCPHGAGASHTDNWADPRESVEVRLLLIMENSMEAKATA</sequence>
<accession>A0ABY6SCW3</accession>
<gene>
    <name evidence="2" type="ORF">PODCO_512664</name>
</gene>
<dbReference type="Proteomes" id="UP000280685">
    <property type="component" value="Chromosome 5"/>
</dbReference>
<evidence type="ECO:0000256" key="1">
    <source>
        <dbReference type="ARBA" id="ARBA00023604"/>
    </source>
</evidence>
<reference evidence="2" key="1">
    <citation type="submission" date="2018-02" db="EMBL/GenBank/DDBJ databases">
        <authorList>
            <person name="Silar P."/>
        </authorList>
    </citation>
    <scope>NUCLEOTIDE SEQUENCE [LARGE SCALE GENOMIC DNA]</scope>
    <source>
        <strain evidence="2">T</strain>
    </source>
</reference>
<organism evidence="2 3">
    <name type="scientific">Podospora comata</name>
    <dbReference type="NCBI Taxonomy" id="48703"/>
    <lineage>
        <taxon>Eukaryota</taxon>
        <taxon>Fungi</taxon>
        <taxon>Dikarya</taxon>
        <taxon>Ascomycota</taxon>
        <taxon>Pezizomycotina</taxon>
        <taxon>Sordariomycetes</taxon>
        <taxon>Sordariomycetidae</taxon>
        <taxon>Sordariales</taxon>
        <taxon>Podosporaceae</taxon>
        <taxon>Podospora</taxon>
    </lineage>
</organism>
<evidence type="ECO:0000313" key="3">
    <source>
        <dbReference type="Proteomes" id="UP000280685"/>
    </source>
</evidence>
<protein>
    <recommendedName>
        <fullName evidence="4">Methyltransferase</fullName>
    </recommendedName>
</protein>
<dbReference type="EMBL" id="LR026968">
    <property type="protein sequence ID" value="VBB81042.1"/>
    <property type="molecule type" value="Genomic_DNA"/>
</dbReference>
<dbReference type="NCBIfam" id="NF041278">
    <property type="entry name" value="CmcJ_NvfI_EfuI"/>
    <property type="match status" value="1"/>
</dbReference>
<dbReference type="InterPro" id="IPR044053">
    <property type="entry name" value="AsaB-like"/>
</dbReference>
<evidence type="ECO:0000313" key="2">
    <source>
        <dbReference type="EMBL" id="VBB81042.1"/>
    </source>
</evidence>
<comment type="similarity">
    <text evidence="1">Belongs to the asaB hydroxylase/desaturase family.</text>
</comment>
<name>A0ABY6SCW3_PODCO</name>
<dbReference type="PANTHER" id="PTHR34598:SF3">
    <property type="entry name" value="OXIDOREDUCTASE AN1597"/>
    <property type="match status" value="1"/>
</dbReference>
<dbReference type="PANTHER" id="PTHR34598">
    <property type="entry name" value="BLL6449 PROTEIN"/>
    <property type="match status" value="1"/>
</dbReference>
<proteinExistence type="inferred from homology"/>
<evidence type="ECO:0008006" key="4">
    <source>
        <dbReference type="Google" id="ProtNLM"/>
    </source>
</evidence>